<reference evidence="2" key="1">
    <citation type="journal article" date="2017" name="Nat. Ecol. Evol.">
        <title>Genome expansion and lineage-specific genetic innovations in the forest pathogenic fungi Armillaria.</title>
        <authorList>
            <person name="Sipos G."/>
            <person name="Prasanna A.N."/>
            <person name="Walter M.C."/>
            <person name="O'Connor E."/>
            <person name="Balint B."/>
            <person name="Krizsan K."/>
            <person name="Kiss B."/>
            <person name="Hess J."/>
            <person name="Varga T."/>
            <person name="Slot J."/>
            <person name="Riley R."/>
            <person name="Boka B."/>
            <person name="Rigling D."/>
            <person name="Barry K."/>
            <person name="Lee J."/>
            <person name="Mihaltcheva S."/>
            <person name="LaButti K."/>
            <person name="Lipzen A."/>
            <person name="Waldron R."/>
            <person name="Moloney N.M."/>
            <person name="Sperisen C."/>
            <person name="Kredics L."/>
            <person name="Vagvoelgyi C."/>
            <person name="Patrignani A."/>
            <person name="Fitzpatrick D."/>
            <person name="Nagy I."/>
            <person name="Doyle S."/>
            <person name="Anderson J.B."/>
            <person name="Grigoriev I.V."/>
            <person name="Gueldener U."/>
            <person name="Muensterkoetter M."/>
            <person name="Nagy L.G."/>
        </authorList>
    </citation>
    <scope>NUCLEOTIDE SEQUENCE [LARGE SCALE GENOMIC DNA]</scope>
    <source>
        <strain evidence="2">Ar21-2</strain>
    </source>
</reference>
<sequence length="107" mass="12193">MHASHRLLLLSMPLDPPSSPRPLLSRFQTLYEESTRIFSVPKDSSTCRRGECAHGKPNLVNYHGIMLPDGSGLARHAPRYHHSAGAFSMLKYTEDSHDYRRREFSRG</sequence>
<name>A0A2H3DJD6_ARMGA</name>
<dbReference type="EMBL" id="KZ293654">
    <property type="protein sequence ID" value="PBK94190.1"/>
    <property type="molecule type" value="Genomic_DNA"/>
</dbReference>
<dbReference type="Proteomes" id="UP000217790">
    <property type="component" value="Unassembled WGS sequence"/>
</dbReference>
<evidence type="ECO:0000313" key="1">
    <source>
        <dbReference type="EMBL" id="PBK94190.1"/>
    </source>
</evidence>
<accession>A0A2H3DJD6</accession>
<protein>
    <submittedName>
        <fullName evidence="1">Uncharacterized protein</fullName>
    </submittedName>
</protein>
<dbReference type="InParanoid" id="A0A2H3DJD6"/>
<keyword evidence="2" id="KW-1185">Reference proteome</keyword>
<evidence type="ECO:0000313" key="2">
    <source>
        <dbReference type="Proteomes" id="UP000217790"/>
    </source>
</evidence>
<gene>
    <name evidence="1" type="ORF">ARMGADRAFT_1011825</name>
</gene>
<dbReference type="AlphaFoldDB" id="A0A2H3DJD6"/>
<organism evidence="1 2">
    <name type="scientific">Armillaria gallica</name>
    <name type="common">Bulbous honey fungus</name>
    <name type="synonym">Armillaria bulbosa</name>
    <dbReference type="NCBI Taxonomy" id="47427"/>
    <lineage>
        <taxon>Eukaryota</taxon>
        <taxon>Fungi</taxon>
        <taxon>Dikarya</taxon>
        <taxon>Basidiomycota</taxon>
        <taxon>Agaricomycotina</taxon>
        <taxon>Agaricomycetes</taxon>
        <taxon>Agaricomycetidae</taxon>
        <taxon>Agaricales</taxon>
        <taxon>Marasmiineae</taxon>
        <taxon>Physalacriaceae</taxon>
        <taxon>Armillaria</taxon>
    </lineage>
</organism>
<proteinExistence type="predicted"/>